<evidence type="ECO:0000313" key="2">
    <source>
        <dbReference type="Proteomes" id="UP000001317"/>
    </source>
</evidence>
<sequence length="74" mass="8657">MSRFEHLSIIKAPRSSINHEHDPVDIMFLVNSAIASDCEGWLDIDEFDRIDDRKNAERMALIRRMLSTLFNNTH</sequence>
<dbReference type="Proteomes" id="UP000001317">
    <property type="component" value="Chromosome"/>
</dbReference>
<dbReference type="OrthoDB" id="6648013at2"/>
<evidence type="ECO:0000313" key="1">
    <source>
        <dbReference type="EMBL" id="ABZ77279.1"/>
    </source>
</evidence>
<dbReference type="RefSeq" id="WP_012277807.1">
    <property type="nucleotide sequence ID" value="NC_010334.1"/>
</dbReference>
<proteinExistence type="predicted"/>
<gene>
    <name evidence="1" type="ordered locus">Shal_2726</name>
</gene>
<organism evidence="1 2">
    <name type="scientific">Shewanella halifaxensis (strain HAW-EB4)</name>
    <dbReference type="NCBI Taxonomy" id="458817"/>
    <lineage>
        <taxon>Bacteria</taxon>
        <taxon>Pseudomonadati</taxon>
        <taxon>Pseudomonadota</taxon>
        <taxon>Gammaproteobacteria</taxon>
        <taxon>Alteromonadales</taxon>
        <taxon>Shewanellaceae</taxon>
        <taxon>Shewanella</taxon>
    </lineage>
</organism>
<dbReference type="AlphaFoldDB" id="B0TLQ7"/>
<dbReference type="KEGG" id="shl:Shal_2726"/>
<protein>
    <submittedName>
        <fullName evidence="1">Uncharacterized protein</fullName>
    </submittedName>
</protein>
<dbReference type="HOGENOM" id="CLU_2685813_0_0_6"/>
<reference evidence="1" key="1">
    <citation type="submission" date="2008-01" db="EMBL/GenBank/DDBJ databases">
        <title>Complete sequence of Shewanella halifaxensis HAW-EB4.</title>
        <authorList>
            <consortium name="US DOE Joint Genome Institute"/>
            <person name="Copeland A."/>
            <person name="Lucas S."/>
            <person name="Lapidus A."/>
            <person name="Glavina del Rio T."/>
            <person name="Dalin E."/>
            <person name="Tice H."/>
            <person name="Bruce D."/>
            <person name="Goodwin L."/>
            <person name="Pitluck S."/>
            <person name="Sims D."/>
            <person name="Brettin T."/>
            <person name="Detter J.C."/>
            <person name="Han C."/>
            <person name="Kuske C.R."/>
            <person name="Schmutz J."/>
            <person name="Larimer F."/>
            <person name="Land M."/>
            <person name="Hauser L."/>
            <person name="Kyrpides N."/>
            <person name="Kim E."/>
            <person name="Zhao J.-S."/>
            <person name="Richardson P."/>
        </authorList>
    </citation>
    <scope>NUCLEOTIDE SEQUENCE [LARGE SCALE GENOMIC DNA]</scope>
    <source>
        <strain evidence="1">HAW-EB4</strain>
    </source>
</reference>
<dbReference type="EMBL" id="CP000931">
    <property type="protein sequence ID" value="ABZ77279.1"/>
    <property type="molecule type" value="Genomic_DNA"/>
</dbReference>
<keyword evidence="2" id="KW-1185">Reference proteome</keyword>
<accession>B0TLQ7</accession>
<name>B0TLQ7_SHEHH</name>